<feature type="binding site" evidence="9">
    <location>
        <begin position="299"/>
        <end position="302"/>
    </location>
    <ligand>
        <name>NAD(+)</name>
        <dbReference type="ChEBI" id="CHEBI:57540"/>
    </ligand>
</feature>
<keyword evidence="5 6" id="KW-0520">NAD</keyword>
<keyword evidence="10" id="KW-0479">Metal-binding</keyword>
<feature type="binding site" evidence="9">
    <location>
        <position position="220"/>
    </location>
    <ligand>
        <name>NAD(+)</name>
        <dbReference type="ChEBI" id="CHEBI:57540"/>
    </ligand>
</feature>
<comment type="pathway">
    <text evidence="1">Amino-acid degradation; L-alanine degradation via dehydrogenase pathway; NH(3) and pyruvate from L-alanine: step 1/1.</text>
</comment>
<protein>
    <recommendedName>
        <fullName evidence="3 6">Alanine dehydrogenase</fullName>
        <ecNumber evidence="3 6">1.4.1.1</ecNumber>
    </recommendedName>
</protein>
<dbReference type="NCBIfam" id="TIGR00518">
    <property type="entry name" value="alaDH"/>
    <property type="match status" value="1"/>
</dbReference>
<dbReference type="Pfam" id="PF05222">
    <property type="entry name" value="AlaDh_PNT_N"/>
    <property type="match status" value="1"/>
</dbReference>
<evidence type="ECO:0000256" key="9">
    <source>
        <dbReference type="PIRSR" id="PIRSR000183-3"/>
    </source>
</evidence>
<dbReference type="EC" id="1.4.1.1" evidence="3 6"/>
<feature type="binding site" evidence="9">
    <location>
        <position position="198"/>
    </location>
    <ligand>
        <name>NAD(+)</name>
        <dbReference type="ChEBI" id="CHEBI:57540"/>
    </ligand>
</feature>
<evidence type="ECO:0000256" key="2">
    <source>
        <dbReference type="ARBA" id="ARBA00005689"/>
    </source>
</evidence>
<feature type="domain" description="Alanine dehydrogenase/pyridine nucleotide transhydrogenase NAD(H)-binding" evidence="11">
    <location>
        <begin position="149"/>
        <end position="298"/>
    </location>
</feature>
<gene>
    <name evidence="13" type="primary">Ald</name>
    <name evidence="13" type="ordered locus">PTH_0658</name>
</gene>
<dbReference type="SUPFAM" id="SSF51735">
    <property type="entry name" value="NAD(P)-binding Rossmann-fold domains"/>
    <property type="match status" value="1"/>
</dbReference>
<keyword evidence="14" id="KW-1185">Reference proteome</keyword>
<dbReference type="AlphaFoldDB" id="A5D4H9"/>
<dbReference type="UniPathway" id="UPA00527">
    <property type="reaction ID" value="UER00585"/>
</dbReference>
<comment type="cofactor">
    <cofactor evidence="10">
        <name>Mg(2+)</name>
        <dbReference type="ChEBI" id="CHEBI:18420"/>
    </cofactor>
    <text evidence="10">Binds 1 Mg(2+) ion per subunit.</text>
</comment>
<comment type="catalytic activity">
    <reaction evidence="6">
        <text>L-alanine + NAD(+) + H2O = pyruvate + NH4(+) + NADH + H(+)</text>
        <dbReference type="Rhea" id="RHEA:18405"/>
        <dbReference type="ChEBI" id="CHEBI:15361"/>
        <dbReference type="ChEBI" id="CHEBI:15377"/>
        <dbReference type="ChEBI" id="CHEBI:15378"/>
        <dbReference type="ChEBI" id="CHEBI:28938"/>
        <dbReference type="ChEBI" id="CHEBI:57540"/>
        <dbReference type="ChEBI" id="CHEBI:57945"/>
        <dbReference type="ChEBI" id="CHEBI:57972"/>
        <dbReference type="EC" id="1.4.1.1"/>
    </reaction>
</comment>
<evidence type="ECO:0000256" key="3">
    <source>
        <dbReference type="ARBA" id="ARBA00012897"/>
    </source>
</evidence>
<dbReference type="InterPro" id="IPR007698">
    <property type="entry name" value="AlaDH/PNT_NAD(H)-bd"/>
</dbReference>
<dbReference type="PANTHER" id="PTHR42795:SF1">
    <property type="entry name" value="ALANINE DEHYDROGENASE"/>
    <property type="match status" value="1"/>
</dbReference>
<dbReference type="PROSITE" id="PS00837">
    <property type="entry name" value="ALADH_PNT_2"/>
    <property type="match status" value="1"/>
</dbReference>
<dbReference type="GO" id="GO:0046872">
    <property type="term" value="F:metal ion binding"/>
    <property type="evidence" value="ECO:0007669"/>
    <property type="project" value="UniProtKB-KW"/>
</dbReference>
<dbReference type="GO" id="GO:0042853">
    <property type="term" value="P:L-alanine catabolic process"/>
    <property type="evidence" value="ECO:0007669"/>
    <property type="project" value="UniProtKB-UniPathway"/>
</dbReference>
<dbReference type="eggNOG" id="COG0686">
    <property type="taxonomic scope" value="Bacteria"/>
</dbReference>
<feature type="binding site" evidence="9">
    <location>
        <position position="134"/>
    </location>
    <ligand>
        <name>NAD(+)</name>
        <dbReference type="ChEBI" id="CHEBI:57540"/>
    </ligand>
</feature>
<dbReference type="InterPro" id="IPR036291">
    <property type="entry name" value="NAD(P)-bd_dom_sf"/>
</dbReference>
<evidence type="ECO:0000313" key="13">
    <source>
        <dbReference type="EMBL" id="BAF58839.1"/>
    </source>
</evidence>
<evidence type="ECO:0000313" key="14">
    <source>
        <dbReference type="Proteomes" id="UP000006556"/>
    </source>
</evidence>
<dbReference type="SMART" id="SM01003">
    <property type="entry name" value="AlaDh_PNT_N"/>
    <property type="match status" value="1"/>
</dbReference>
<dbReference type="SMART" id="SM01002">
    <property type="entry name" value="AlaDh_PNT_C"/>
    <property type="match status" value="1"/>
</dbReference>
<dbReference type="InterPro" id="IPR007886">
    <property type="entry name" value="AlaDH/PNT_N"/>
</dbReference>
<dbReference type="GO" id="GO:0005886">
    <property type="term" value="C:plasma membrane"/>
    <property type="evidence" value="ECO:0007669"/>
    <property type="project" value="TreeGrafter"/>
</dbReference>
<feature type="binding site" evidence="8">
    <location>
        <position position="15"/>
    </location>
    <ligand>
        <name>substrate</name>
    </ligand>
</feature>
<organism evidence="13 14">
    <name type="scientific">Pelotomaculum thermopropionicum (strain DSM 13744 / JCM 10971 / SI)</name>
    <dbReference type="NCBI Taxonomy" id="370438"/>
    <lineage>
        <taxon>Bacteria</taxon>
        <taxon>Bacillati</taxon>
        <taxon>Bacillota</taxon>
        <taxon>Clostridia</taxon>
        <taxon>Eubacteriales</taxon>
        <taxon>Desulfotomaculaceae</taxon>
        <taxon>Pelotomaculum</taxon>
    </lineage>
</organism>
<dbReference type="CDD" id="cd05305">
    <property type="entry name" value="L-AlaDH"/>
    <property type="match status" value="1"/>
</dbReference>
<dbReference type="Pfam" id="PF01262">
    <property type="entry name" value="AlaDh_PNT_C"/>
    <property type="match status" value="1"/>
</dbReference>
<feature type="domain" description="Alanine dehydrogenase/pyridine nucleotide transhydrogenase N-terminal" evidence="12">
    <location>
        <begin position="4"/>
        <end position="137"/>
    </location>
</feature>
<feature type="binding site" evidence="9">
    <location>
        <begin position="267"/>
        <end position="270"/>
    </location>
    <ligand>
        <name>NAD(+)</name>
        <dbReference type="ChEBI" id="CHEBI:57540"/>
    </ligand>
</feature>
<evidence type="ECO:0000256" key="5">
    <source>
        <dbReference type="ARBA" id="ARBA00023027"/>
    </source>
</evidence>
<evidence type="ECO:0000259" key="12">
    <source>
        <dbReference type="SMART" id="SM01003"/>
    </source>
</evidence>
<evidence type="ECO:0000259" key="11">
    <source>
        <dbReference type="SMART" id="SM01002"/>
    </source>
</evidence>
<comment type="similarity">
    <text evidence="2 6">Belongs to the AlaDH/PNT family.</text>
</comment>
<proteinExistence type="inferred from homology"/>
<name>A5D4H9_PELTS</name>
<evidence type="ECO:0000256" key="6">
    <source>
        <dbReference type="PIRNR" id="PIRNR000183"/>
    </source>
</evidence>
<dbReference type="SUPFAM" id="SSF52283">
    <property type="entry name" value="Formate/glycerate dehydrogenase catalytic domain-like"/>
    <property type="match status" value="1"/>
</dbReference>
<dbReference type="KEGG" id="pth:PTH_0658"/>
<feature type="binding site" evidence="9">
    <location>
        <position position="280"/>
    </location>
    <ligand>
        <name>NAD(+)</name>
        <dbReference type="ChEBI" id="CHEBI:57540"/>
    </ligand>
</feature>
<dbReference type="PANTHER" id="PTHR42795">
    <property type="entry name" value="ALANINE DEHYDROGENASE"/>
    <property type="match status" value="1"/>
</dbReference>
<dbReference type="Proteomes" id="UP000006556">
    <property type="component" value="Chromosome"/>
</dbReference>
<feature type="binding site" evidence="9">
    <location>
        <position position="203"/>
    </location>
    <ligand>
        <name>NAD(+)</name>
        <dbReference type="ChEBI" id="CHEBI:57540"/>
    </ligand>
</feature>
<evidence type="ECO:0000256" key="10">
    <source>
        <dbReference type="PIRSR" id="PIRSR000183-4"/>
    </source>
</evidence>
<sequence>MIIGVPKEIKPYEDRVAVTPAGVLALTAEGHKVLIEAGAGLGSGITDEAYAAAGAVLVDGPAEVFGHADIIMKVKEPLPQEYNLLREDQILFAYLHLASEPELTEVLLEKKVVAVAYETIQLDNGVLPLLTPMSEIAGRMAVQVGAHYLEKPYGGKGILLGGVPGVPPADVVIIGAGTVGTSAARVAMGMGAQVTIIDKNLDRLRYLDELYGGRIKTLASNQFNIEMSVRYADLLIGAVLVVGAKAPKLVTVEMVKQMKQGSVIVDVAVDQGGSIETVDRVTVHSDPVYEKYGVIHYAVDNMPGAVARTSTFALTNATLPYALELANRGCPRAFTNRALARGVNTYKGKLTCRAVGESLNMECHDLGDVLRSDAALNFRQKLQKRREDE</sequence>
<dbReference type="FunFam" id="3.40.50.720:FF:000049">
    <property type="entry name" value="Alanine dehydrogenase"/>
    <property type="match status" value="1"/>
</dbReference>
<dbReference type="InterPro" id="IPR008143">
    <property type="entry name" value="Ala_DH/PNT_CS2"/>
</dbReference>
<dbReference type="STRING" id="370438.PTH_0658"/>
<dbReference type="Gene3D" id="3.40.50.720">
    <property type="entry name" value="NAD(P)-binding Rossmann-like Domain"/>
    <property type="match status" value="2"/>
</dbReference>
<dbReference type="HOGENOM" id="CLU_003376_3_0_9"/>
<accession>A5D4H9</accession>
<evidence type="ECO:0000256" key="8">
    <source>
        <dbReference type="PIRSR" id="PIRSR000183-2"/>
    </source>
</evidence>
<dbReference type="PIRSF" id="PIRSF000183">
    <property type="entry name" value="Alanine_dh"/>
    <property type="match status" value="1"/>
</dbReference>
<feature type="binding site" evidence="10">
    <location>
        <position position="324"/>
    </location>
    <ligand>
        <name>Mg(2+)</name>
        <dbReference type="ChEBI" id="CHEBI:18420"/>
    </ligand>
</feature>
<keyword evidence="10" id="KW-0460">Magnesium</keyword>
<evidence type="ECO:0000256" key="1">
    <source>
        <dbReference type="ARBA" id="ARBA00005206"/>
    </source>
</evidence>
<feature type="binding site" evidence="9">
    <location>
        <begin position="239"/>
        <end position="240"/>
    </location>
    <ligand>
        <name>NAD(+)</name>
        <dbReference type="ChEBI" id="CHEBI:57540"/>
    </ligand>
</feature>
<dbReference type="GO" id="GO:0000166">
    <property type="term" value="F:nucleotide binding"/>
    <property type="evidence" value="ECO:0007669"/>
    <property type="project" value="UniProtKB-KW"/>
</dbReference>
<feature type="active site" description="Proton donor/acceptor" evidence="7">
    <location>
        <position position="96"/>
    </location>
</feature>
<feature type="binding site" evidence="8">
    <location>
        <position position="75"/>
    </location>
    <ligand>
        <name>substrate</name>
    </ligand>
</feature>
<reference evidence="14" key="1">
    <citation type="journal article" date="2008" name="Genome Res.">
        <title>The genome of Pelotomaculum thermopropionicum reveals niche-associated evolution in anaerobic microbiota.</title>
        <authorList>
            <person name="Kosaka T."/>
            <person name="Kato S."/>
            <person name="Shimoyama T."/>
            <person name="Ishii S."/>
            <person name="Abe T."/>
            <person name="Watanabe K."/>
        </authorList>
    </citation>
    <scope>NUCLEOTIDE SEQUENCE [LARGE SCALE GENOMIC DNA]</scope>
    <source>
        <strain evidence="14">DSM 13744 / JCM 10971 / SI</strain>
    </source>
</reference>
<evidence type="ECO:0000256" key="4">
    <source>
        <dbReference type="ARBA" id="ARBA00023002"/>
    </source>
</evidence>
<dbReference type="GO" id="GO:0000286">
    <property type="term" value="F:alanine dehydrogenase activity"/>
    <property type="evidence" value="ECO:0007669"/>
    <property type="project" value="UniProtKB-UniRule"/>
</dbReference>
<keyword evidence="9" id="KW-0547">Nucleotide-binding</keyword>
<evidence type="ECO:0000256" key="7">
    <source>
        <dbReference type="PIRSR" id="PIRSR000183-1"/>
    </source>
</evidence>
<dbReference type="EMBL" id="AP009389">
    <property type="protein sequence ID" value="BAF58839.1"/>
    <property type="molecule type" value="Genomic_DNA"/>
</dbReference>
<keyword evidence="4 6" id="KW-0560">Oxidoreductase</keyword>
<feature type="active site" description="Proton donor/acceptor" evidence="7">
    <location>
        <position position="270"/>
    </location>
</feature>
<dbReference type="InterPro" id="IPR008141">
    <property type="entry name" value="Ala_DH"/>
</dbReference>